<dbReference type="PROSITE" id="PS00688">
    <property type="entry name" value="SIGMA54_INTERACT_3"/>
    <property type="match status" value="1"/>
</dbReference>
<sequence>MEQLLKLANQRPNFFTDILNSINDAIYITDKNGVTLWVNHISEVITQVPREKLIGRNVRDLEKERVFSPSVTRLAAEANSNVSTVQEVKDGRKFIATGHLVKDEKGEVIAIVAHCRDITEVVKTSSKLRDTEELLEKYSQELRKLKIPLHTTDLPPKKELILHPSTEDLIGKIAKVDTTALITGETGTGKSATAERIHLLSKRYNAPFIQINCASMPEQLLESELFGYKKGAFTGAHTSGKQGLIQAAEGGTLFLDEIGELPTHLQAKLLHFLQTKTYLPIGAREYVQANVRIIAATNRNLEKMTEETSFRSDLYYRLHILAINLPPLRERKEVIEDLAFYFLDTYNQKYNVNKRMTSRALDIFQSYHWPGNIRELENLMERLVILCDQTINEKDLPQKMMENQYMPDYMKQADQHNSMPELLESIERNMILEALKKEKSTRKAAQQLGVTQSLLMRRVRKYAIDI</sequence>
<dbReference type="SMART" id="SM00091">
    <property type="entry name" value="PAS"/>
    <property type="match status" value="1"/>
</dbReference>
<keyword evidence="3" id="KW-0067">ATP-binding</keyword>
<keyword evidence="4" id="KW-0805">Transcription regulation</keyword>
<evidence type="ECO:0000256" key="6">
    <source>
        <dbReference type="ARBA" id="ARBA00023163"/>
    </source>
</evidence>
<evidence type="ECO:0000256" key="1">
    <source>
        <dbReference type="ARBA" id="ARBA00022741"/>
    </source>
</evidence>
<dbReference type="Pfam" id="PF18024">
    <property type="entry name" value="HTH_50"/>
    <property type="match status" value="1"/>
</dbReference>
<dbReference type="PROSITE" id="PS50045">
    <property type="entry name" value="SIGMA54_INTERACT_4"/>
    <property type="match status" value="1"/>
</dbReference>
<proteinExistence type="predicted"/>
<dbReference type="NCBIfam" id="TIGR00229">
    <property type="entry name" value="sensory_box"/>
    <property type="match status" value="1"/>
</dbReference>
<keyword evidence="1" id="KW-0547">Nucleotide-binding</keyword>
<feature type="domain" description="PAC" evidence="10">
    <location>
        <begin position="78"/>
        <end position="130"/>
    </location>
</feature>
<protein>
    <recommendedName>
        <fullName evidence="7">HTH-type transcriptional regulatory protein TyrR</fullName>
    </recommendedName>
</protein>
<dbReference type="SUPFAM" id="SSF55785">
    <property type="entry name" value="PYP-like sensor domain (PAS domain)"/>
    <property type="match status" value="1"/>
</dbReference>
<dbReference type="GO" id="GO:0003677">
    <property type="term" value="F:DNA binding"/>
    <property type="evidence" value="ECO:0007669"/>
    <property type="project" value="UniProtKB-KW"/>
</dbReference>
<dbReference type="Pfam" id="PF25601">
    <property type="entry name" value="AAA_lid_14"/>
    <property type="match status" value="1"/>
</dbReference>
<evidence type="ECO:0000256" key="4">
    <source>
        <dbReference type="ARBA" id="ARBA00023015"/>
    </source>
</evidence>
<dbReference type="Pfam" id="PF08448">
    <property type="entry name" value="PAS_4"/>
    <property type="match status" value="1"/>
</dbReference>
<dbReference type="InterPro" id="IPR058031">
    <property type="entry name" value="AAA_lid_NorR"/>
</dbReference>
<dbReference type="Gene3D" id="3.40.50.300">
    <property type="entry name" value="P-loop containing nucleotide triphosphate hydrolases"/>
    <property type="match status" value="1"/>
</dbReference>
<dbReference type="CDD" id="cd00130">
    <property type="entry name" value="PAS"/>
    <property type="match status" value="1"/>
</dbReference>
<dbReference type="PROSITE" id="PS50113">
    <property type="entry name" value="PAC"/>
    <property type="match status" value="1"/>
</dbReference>
<dbReference type="Gene3D" id="1.10.10.60">
    <property type="entry name" value="Homeodomain-like"/>
    <property type="match status" value="1"/>
</dbReference>
<keyword evidence="12" id="KW-1185">Reference proteome</keyword>
<evidence type="ECO:0000256" key="7">
    <source>
        <dbReference type="ARBA" id="ARBA00029500"/>
    </source>
</evidence>
<keyword evidence="5" id="KW-0238">DNA-binding</keyword>
<name>A0A562K305_9BACI</name>
<dbReference type="InterPro" id="IPR027417">
    <property type="entry name" value="P-loop_NTPase"/>
</dbReference>
<dbReference type="InterPro" id="IPR035965">
    <property type="entry name" value="PAS-like_dom_sf"/>
</dbReference>
<evidence type="ECO:0000313" key="11">
    <source>
        <dbReference type="EMBL" id="TWH89605.1"/>
    </source>
</evidence>
<evidence type="ECO:0000259" key="9">
    <source>
        <dbReference type="PROSITE" id="PS50112"/>
    </source>
</evidence>
<feature type="domain" description="PAS" evidence="9">
    <location>
        <begin position="11"/>
        <end position="61"/>
    </location>
</feature>
<evidence type="ECO:0000313" key="12">
    <source>
        <dbReference type="Proteomes" id="UP000318667"/>
    </source>
</evidence>
<dbReference type="FunFam" id="3.40.50.300:FF:000006">
    <property type="entry name" value="DNA-binding transcriptional regulator NtrC"/>
    <property type="match status" value="1"/>
</dbReference>
<dbReference type="InterPro" id="IPR025944">
    <property type="entry name" value="Sigma_54_int_dom_CS"/>
</dbReference>
<dbReference type="InterPro" id="IPR002078">
    <property type="entry name" value="Sigma_54_int"/>
</dbReference>
<dbReference type="PANTHER" id="PTHR32071">
    <property type="entry name" value="TRANSCRIPTIONAL REGULATORY PROTEIN"/>
    <property type="match status" value="1"/>
</dbReference>
<dbReference type="Gene3D" id="1.10.8.60">
    <property type="match status" value="1"/>
</dbReference>
<dbReference type="InterPro" id="IPR000014">
    <property type="entry name" value="PAS"/>
</dbReference>
<keyword evidence="2" id="KW-0058">Aromatic hydrocarbons catabolism</keyword>
<gene>
    <name evidence="11" type="ORF">IQ19_00846</name>
</gene>
<keyword evidence="6" id="KW-0804">Transcription</keyword>
<feature type="domain" description="Sigma-54 factor interaction" evidence="8">
    <location>
        <begin position="168"/>
        <end position="385"/>
    </location>
</feature>
<dbReference type="PROSITE" id="PS00676">
    <property type="entry name" value="SIGMA54_INTERACT_2"/>
    <property type="match status" value="1"/>
</dbReference>
<accession>A0A562K305</accession>
<dbReference type="SUPFAM" id="SSF52540">
    <property type="entry name" value="P-loop containing nucleoside triphosphate hydrolases"/>
    <property type="match status" value="1"/>
</dbReference>
<dbReference type="SUPFAM" id="SSF46689">
    <property type="entry name" value="Homeodomain-like"/>
    <property type="match status" value="1"/>
</dbReference>
<dbReference type="PANTHER" id="PTHR32071:SF57">
    <property type="entry name" value="C4-DICARBOXYLATE TRANSPORT TRANSCRIPTIONAL REGULATORY PROTEIN DCTD"/>
    <property type="match status" value="1"/>
</dbReference>
<reference evidence="11 12" key="1">
    <citation type="journal article" date="2015" name="Stand. Genomic Sci.">
        <title>Genomic Encyclopedia of Bacterial and Archaeal Type Strains, Phase III: the genomes of soil and plant-associated and newly described type strains.</title>
        <authorList>
            <person name="Whitman W.B."/>
            <person name="Woyke T."/>
            <person name="Klenk H.P."/>
            <person name="Zhou Y."/>
            <person name="Lilburn T.G."/>
            <person name="Beck B.J."/>
            <person name="De Vos P."/>
            <person name="Vandamme P."/>
            <person name="Eisen J.A."/>
            <person name="Garrity G."/>
            <person name="Hugenholtz P."/>
            <person name="Kyrpides N.C."/>
        </authorList>
    </citation>
    <scope>NUCLEOTIDE SEQUENCE [LARGE SCALE GENOMIC DNA]</scope>
    <source>
        <strain evidence="11 12">CGMCC 1.10115</strain>
    </source>
</reference>
<dbReference type="Proteomes" id="UP000318667">
    <property type="component" value="Unassembled WGS sequence"/>
</dbReference>
<dbReference type="GO" id="GO:0006355">
    <property type="term" value="P:regulation of DNA-templated transcription"/>
    <property type="evidence" value="ECO:0007669"/>
    <property type="project" value="InterPro"/>
</dbReference>
<dbReference type="OrthoDB" id="9771372at2"/>
<dbReference type="Gene3D" id="3.30.450.20">
    <property type="entry name" value="PAS domain"/>
    <property type="match status" value="1"/>
</dbReference>
<evidence type="ECO:0000256" key="3">
    <source>
        <dbReference type="ARBA" id="ARBA00022840"/>
    </source>
</evidence>
<dbReference type="CDD" id="cd00009">
    <property type="entry name" value="AAA"/>
    <property type="match status" value="1"/>
</dbReference>
<dbReference type="InterPro" id="IPR000700">
    <property type="entry name" value="PAS-assoc_C"/>
</dbReference>
<evidence type="ECO:0000256" key="5">
    <source>
        <dbReference type="ARBA" id="ARBA00023125"/>
    </source>
</evidence>
<dbReference type="Pfam" id="PF00158">
    <property type="entry name" value="Sigma54_activat"/>
    <property type="match status" value="1"/>
</dbReference>
<dbReference type="AlphaFoldDB" id="A0A562K305"/>
<dbReference type="GO" id="GO:0005524">
    <property type="term" value="F:ATP binding"/>
    <property type="evidence" value="ECO:0007669"/>
    <property type="project" value="UniProtKB-KW"/>
</dbReference>
<dbReference type="PROSITE" id="PS50112">
    <property type="entry name" value="PAS"/>
    <property type="match status" value="1"/>
</dbReference>
<dbReference type="InterPro" id="IPR030828">
    <property type="entry name" value="HTH_TyrR"/>
</dbReference>
<evidence type="ECO:0000259" key="8">
    <source>
        <dbReference type="PROSITE" id="PS50045"/>
    </source>
</evidence>
<dbReference type="InterPro" id="IPR025943">
    <property type="entry name" value="Sigma_54_int_dom_ATP-bd_2"/>
</dbReference>
<dbReference type="InterPro" id="IPR013656">
    <property type="entry name" value="PAS_4"/>
</dbReference>
<dbReference type="GeneID" id="65402118"/>
<comment type="caution">
    <text evidence="11">The sequence shown here is derived from an EMBL/GenBank/DDBJ whole genome shotgun (WGS) entry which is preliminary data.</text>
</comment>
<dbReference type="RefSeq" id="WP_144540212.1">
    <property type="nucleotide sequence ID" value="NZ_CBCSDC010000011.1"/>
</dbReference>
<organism evidence="11 12">
    <name type="scientific">Cytobacillus oceanisediminis</name>
    <dbReference type="NCBI Taxonomy" id="665099"/>
    <lineage>
        <taxon>Bacteria</taxon>
        <taxon>Bacillati</taxon>
        <taxon>Bacillota</taxon>
        <taxon>Bacilli</taxon>
        <taxon>Bacillales</taxon>
        <taxon>Bacillaceae</taxon>
        <taxon>Cytobacillus</taxon>
    </lineage>
</organism>
<dbReference type="SMART" id="SM00382">
    <property type="entry name" value="AAA"/>
    <property type="match status" value="1"/>
</dbReference>
<dbReference type="EMBL" id="VLKI01000002">
    <property type="protein sequence ID" value="TWH89605.1"/>
    <property type="molecule type" value="Genomic_DNA"/>
</dbReference>
<dbReference type="InterPro" id="IPR009057">
    <property type="entry name" value="Homeodomain-like_sf"/>
</dbReference>
<evidence type="ECO:0000259" key="10">
    <source>
        <dbReference type="PROSITE" id="PS50113"/>
    </source>
</evidence>
<dbReference type="InterPro" id="IPR003593">
    <property type="entry name" value="AAA+_ATPase"/>
</dbReference>
<evidence type="ECO:0000256" key="2">
    <source>
        <dbReference type="ARBA" id="ARBA00022797"/>
    </source>
</evidence>